<feature type="domain" description="HTH araC/xylS-type" evidence="4">
    <location>
        <begin position="184"/>
        <end position="282"/>
    </location>
</feature>
<protein>
    <submittedName>
        <fullName evidence="5">AraC family transcriptional regulator</fullName>
    </submittedName>
</protein>
<comment type="caution">
    <text evidence="5">The sequence shown here is derived from an EMBL/GenBank/DDBJ whole genome shotgun (WGS) entry which is preliminary data.</text>
</comment>
<dbReference type="PANTHER" id="PTHR43280:SF2">
    <property type="entry name" value="HTH-TYPE TRANSCRIPTIONAL REGULATOR EXSA"/>
    <property type="match status" value="1"/>
</dbReference>
<dbReference type="Gene3D" id="1.10.10.60">
    <property type="entry name" value="Homeodomain-like"/>
    <property type="match status" value="2"/>
</dbReference>
<accession>A0A4Y8L207</accession>
<dbReference type="PANTHER" id="PTHR43280">
    <property type="entry name" value="ARAC-FAMILY TRANSCRIPTIONAL REGULATOR"/>
    <property type="match status" value="1"/>
</dbReference>
<gene>
    <name evidence="5" type="ORF">E2605_10825</name>
</gene>
<dbReference type="EMBL" id="SOML01000006">
    <property type="protein sequence ID" value="TFD96078.1"/>
    <property type="molecule type" value="Genomic_DNA"/>
</dbReference>
<dbReference type="AlphaFoldDB" id="A0A4Y8L207"/>
<evidence type="ECO:0000259" key="4">
    <source>
        <dbReference type="PROSITE" id="PS01124"/>
    </source>
</evidence>
<name>A0A4Y8L207_9BACT</name>
<evidence type="ECO:0000256" key="3">
    <source>
        <dbReference type="ARBA" id="ARBA00023163"/>
    </source>
</evidence>
<sequence length="284" mass="32947">MSENIRYTLAVEENRDYFFFDHVHITWDNQINLHQQDSWEISYVITGRGVRVIGDMIEPFSQGEIILIPPNIPHCWSFDEDICDDRGQIENITITFSRRMLAELCNVFPVLSDTVDKISDNNNAVSFEGQVLYDLQNTMMSMITETPAERISSLIRILCLIAVPDNVYIVGRPVIEDKNMKRKQSIYLYVMNNYQHNITLDEASRFAGMEKSAFCVFFKKMTGKSFFTFLTDYRIEASCQMLLKTSKSVAEVCIASGFRDVPYYNRVFKKAKEMTPSEYRRANS</sequence>
<dbReference type="PROSITE" id="PS01124">
    <property type="entry name" value="HTH_ARAC_FAMILY_2"/>
    <property type="match status" value="1"/>
</dbReference>
<keyword evidence="2" id="KW-0238">DNA-binding</keyword>
<keyword evidence="1" id="KW-0805">Transcription regulation</keyword>
<dbReference type="OrthoDB" id="2569619at2"/>
<dbReference type="InterPro" id="IPR009057">
    <property type="entry name" value="Homeodomain-like_sf"/>
</dbReference>
<dbReference type="SMART" id="SM00342">
    <property type="entry name" value="HTH_ARAC"/>
    <property type="match status" value="1"/>
</dbReference>
<keyword evidence="6" id="KW-1185">Reference proteome</keyword>
<dbReference type="GO" id="GO:0043565">
    <property type="term" value="F:sequence-specific DNA binding"/>
    <property type="evidence" value="ECO:0007669"/>
    <property type="project" value="InterPro"/>
</dbReference>
<dbReference type="InterPro" id="IPR018062">
    <property type="entry name" value="HTH_AraC-typ_CS"/>
</dbReference>
<dbReference type="Proteomes" id="UP000297861">
    <property type="component" value="Unassembled WGS sequence"/>
</dbReference>
<evidence type="ECO:0000256" key="2">
    <source>
        <dbReference type="ARBA" id="ARBA00023125"/>
    </source>
</evidence>
<dbReference type="InterPro" id="IPR011051">
    <property type="entry name" value="RmlC_Cupin_sf"/>
</dbReference>
<dbReference type="RefSeq" id="WP_134436457.1">
    <property type="nucleotide sequence ID" value="NZ_SOML01000006.1"/>
</dbReference>
<dbReference type="InterPro" id="IPR014710">
    <property type="entry name" value="RmlC-like_jellyroll"/>
</dbReference>
<evidence type="ECO:0000256" key="1">
    <source>
        <dbReference type="ARBA" id="ARBA00023015"/>
    </source>
</evidence>
<dbReference type="Pfam" id="PF12833">
    <property type="entry name" value="HTH_18"/>
    <property type="match status" value="1"/>
</dbReference>
<dbReference type="STRING" id="1121485.GCA_000426485_00501"/>
<evidence type="ECO:0000313" key="6">
    <source>
        <dbReference type="Proteomes" id="UP000297861"/>
    </source>
</evidence>
<keyword evidence="3" id="KW-0804">Transcription</keyword>
<dbReference type="SUPFAM" id="SSF51182">
    <property type="entry name" value="RmlC-like cupins"/>
    <property type="match status" value="1"/>
</dbReference>
<dbReference type="Pfam" id="PF02311">
    <property type="entry name" value="AraC_binding"/>
    <property type="match status" value="1"/>
</dbReference>
<dbReference type="SUPFAM" id="SSF46689">
    <property type="entry name" value="Homeodomain-like"/>
    <property type="match status" value="2"/>
</dbReference>
<dbReference type="GO" id="GO:0003700">
    <property type="term" value="F:DNA-binding transcription factor activity"/>
    <property type="evidence" value="ECO:0007669"/>
    <property type="project" value="InterPro"/>
</dbReference>
<dbReference type="InterPro" id="IPR003313">
    <property type="entry name" value="AraC-bd"/>
</dbReference>
<organism evidence="5 6">
    <name type="scientific">Dysgonomonas capnocytophagoides</name>
    <dbReference type="NCBI Taxonomy" id="45254"/>
    <lineage>
        <taxon>Bacteria</taxon>
        <taxon>Pseudomonadati</taxon>
        <taxon>Bacteroidota</taxon>
        <taxon>Bacteroidia</taxon>
        <taxon>Bacteroidales</taxon>
        <taxon>Dysgonomonadaceae</taxon>
        <taxon>Dysgonomonas</taxon>
    </lineage>
</organism>
<proteinExistence type="predicted"/>
<reference evidence="5 6" key="1">
    <citation type="submission" date="2019-03" db="EMBL/GenBank/DDBJ databases">
        <title>San Antonio Military Medical Center submission to MRSN (WRAIR), pending publication.</title>
        <authorList>
            <person name="Blyth D.M."/>
            <person name="Mccarthy S.L."/>
            <person name="Schall S.E."/>
            <person name="Stam J.A."/>
            <person name="Ong A.C."/>
            <person name="Mcgann P.T."/>
        </authorList>
    </citation>
    <scope>NUCLEOTIDE SEQUENCE [LARGE SCALE GENOMIC DNA]</scope>
    <source>
        <strain evidence="5 6">MRSN571793</strain>
    </source>
</reference>
<evidence type="ECO:0000313" key="5">
    <source>
        <dbReference type="EMBL" id="TFD96078.1"/>
    </source>
</evidence>
<dbReference type="Gene3D" id="2.60.120.10">
    <property type="entry name" value="Jelly Rolls"/>
    <property type="match status" value="1"/>
</dbReference>
<dbReference type="InterPro" id="IPR018060">
    <property type="entry name" value="HTH_AraC"/>
</dbReference>
<dbReference type="PROSITE" id="PS00041">
    <property type="entry name" value="HTH_ARAC_FAMILY_1"/>
    <property type="match status" value="1"/>
</dbReference>